<protein>
    <submittedName>
        <fullName evidence="2">Uncharacterized protein</fullName>
    </submittedName>
</protein>
<reference evidence="2 3" key="1">
    <citation type="journal article" date="2016" name="Sci. Rep.">
        <title>The Dendrobium catenatum Lindl. genome sequence provides insights into polysaccharide synthase, floral development and adaptive evolution.</title>
        <authorList>
            <person name="Zhang G.Q."/>
            <person name="Xu Q."/>
            <person name="Bian C."/>
            <person name="Tsai W.C."/>
            <person name="Yeh C.M."/>
            <person name="Liu K.W."/>
            <person name="Yoshida K."/>
            <person name="Zhang L.S."/>
            <person name="Chang S.B."/>
            <person name="Chen F."/>
            <person name="Shi Y."/>
            <person name="Su Y.Y."/>
            <person name="Zhang Y.Q."/>
            <person name="Chen L.J."/>
            <person name="Yin Y."/>
            <person name="Lin M."/>
            <person name="Huang H."/>
            <person name="Deng H."/>
            <person name="Wang Z.W."/>
            <person name="Zhu S.L."/>
            <person name="Zhao X."/>
            <person name="Deng C."/>
            <person name="Niu S.C."/>
            <person name="Huang J."/>
            <person name="Wang M."/>
            <person name="Liu G.H."/>
            <person name="Yang H.J."/>
            <person name="Xiao X.J."/>
            <person name="Hsiao Y.Y."/>
            <person name="Wu W.L."/>
            <person name="Chen Y.Y."/>
            <person name="Mitsuda N."/>
            <person name="Ohme-Takagi M."/>
            <person name="Luo Y.B."/>
            <person name="Van de Peer Y."/>
            <person name="Liu Z.J."/>
        </authorList>
    </citation>
    <scope>NUCLEOTIDE SEQUENCE [LARGE SCALE GENOMIC DNA]</scope>
    <source>
        <tissue evidence="2">The whole plant</tissue>
    </source>
</reference>
<dbReference type="PANTHER" id="PTHR35104">
    <property type="entry name" value="OS03G0807000 PROTEIN"/>
    <property type="match status" value="1"/>
</dbReference>
<accession>A0A2I0X3H1</accession>
<feature type="region of interest" description="Disordered" evidence="1">
    <location>
        <begin position="75"/>
        <end position="94"/>
    </location>
</feature>
<dbReference type="Proteomes" id="UP000233837">
    <property type="component" value="Unassembled WGS sequence"/>
</dbReference>
<gene>
    <name evidence="2" type="ORF">MA16_Dca005469</name>
</gene>
<sequence>MFSGGWTVMVARASAHWSQYLACNPDRLTNDELLHLLLYLPLHHLRRFALCLFSFFCLPDPNPRRHQIRVYYYMSSSSSSSSDYSDEDEDSHSD</sequence>
<proteinExistence type="predicted"/>
<evidence type="ECO:0000313" key="3">
    <source>
        <dbReference type="Proteomes" id="UP000233837"/>
    </source>
</evidence>
<organism evidence="2 3">
    <name type="scientific">Dendrobium catenatum</name>
    <dbReference type="NCBI Taxonomy" id="906689"/>
    <lineage>
        <taxon>Eukaryota</taxon>
        <taxon>Viridiplantae</taxon>
        <taxon>Streptophyta</taxon>
        <taxon>Embryophyta</taxon>
        <taxon>Tracheophyta</taxon>
        <taxon>Spermatophyta</taxon>
        <taxon>Magnoliopsida</taxon>
        <taxon>Liliopsida</taxon>
        <taxon>Asparagales</taxon>
        <taxon>Orchidaceae</taxon>
        <taxon>Epidendroideae</taxon>
        <taxon>Malaxideae</taxon>
        <taxon>Dendrobiinae</taxon>
        <taxon>Dendrobium</taxon>
    </lineage>
</organism>
<dbReference type="AlphaFoldDB" id="A0A2I0X3H1"/>
<name>A0A2I0X3H1_9ASPA</name>
<evidence type="ECO:0000313" key="2">
    <source>
        <dbReference type="EMBL" id="PKU82464.1"/>
    </source>
</evidence>
<dbReference type="EMBL" id="KZ502191">
    <property type="protein sequence ID" value="PKU82464.1"/>
    <property type="molecule type" value="Genomic_DNA"/>
</dbReference>
<feature type="compositionally biased region" description="Acidic residues" evidence="1">
    <location>
        <begin position="84"/>
        <end position="94"/>
    </location>
</feature>
<reference evidence="2 3" key="2">
    <citation type="journal article" date="2017" name="Nature">
        <title>The Apostasia genome and the evolution of orchids.</title>
        <authorList>
            <person name="Zhang G.Q."/>
            <person name="Liu K.W."/>
            <person name="Li Z."/>
            <person name="Lohaus R."/>
            <person name="Hsiao Y.Y."/>
            <person name="Niu S.C."/>
            <person name="Wang J.Y."/>
            <person name="Lin Y.C."/>
            <person name="Xu Q."/>
            <person name="Chen L.J."/>
            <person name="Yoshida K."/>
            <person name="Fujiwara S."/>
            <person name="Wang Z.W."/>
            <person name="Zhang Y.Q."/>
            <person name="Mitsuda N."/>
            <person name="Wang M."/>
            <person name="Liu G.H."/>
            <person name="Pecoraro L."/>
            <person name="Huang H.X."/>
            <person name="Xiao X.J."/>
            <person name="Lin M."/>
            <person name="Wu X.Y."/>
            <person name="Wu W.L."/>
            <person name="Chen Y.Y."/>
            <person name="Chang S.B."/>
            <person name="Sakamoto S."/>
            <person name="Ohme-Takagi M."/>
            <person name="Yagi M."/>
            <person name="Zeng S.J."/>
            <person name="Shen C.Y."/>
            <person name="Yeh C.M."/>
            <person name="Luo Y.B."/>
            <person name="Tsai W.C."/>
            <person name="Van de Peer Y."/>
            <person name="Liu Z.J."/>
        </authorList>
    </citation>
    <scope>NUCLEOTIDE SEQUENCE [LARGE SCALE GENOMIC DNA]</scope>
    <source>
        <tissue evidence="2">The whole plant</tissue>
    </source>
</reference>
<dbReference type="PANTHER" id="PTHR35104:SF13">
    <property type="entry name" value="OS03G0807000 PROTEIN"/>
    <property type="match status" value="1"/>
</dbReference>
<evidence type="ECO:0000256" key="1">
    <source>
        <dbReference type="SAM" id="MobiDB-lite"/>
    </source>
</evidence>
<keyword evidence="3" id="KW-1185">Reference proteome</keyword>